<dbReference type="InterPro" id="IPR012340">
    <property type="entry name" value="NA-bd_OB-fold"/>
</dbReference>
<sequence length="309" mass="35721">MLAKLTDRRFSDDDWLFERKFDGERCLGLKEGDRVRLLSRNGEELNDSYPELAEAIESCRRERLVVDGEIVAFSGDVTSFSKLQRRMGIEDPDRARESDVAVYYYLFDVLHIDGYDTTDLPLRQRKRLLRDAIDFEDPLRFTAHRNAEGKAYYQEACRKGWEGIIAKRADSGYVHSRSANWLKFKCVNQQEFVIGGYTDPEGERIGFGALLVGYYADSDLKYAGKVGTGYDNETLKKLSGRLQSLERETPPFADEKLPRSRVHWVTPKLVAEVAFTEWTEDGKLRHPRFRGLRRDKEPEEVVREKTDTG</sequence>
<proteinExistence type="inferred from homology"/>
<evidence type="ECO:0000256" key="2">
    <source>
        <dbReference type="ARBA" id="ARBA00012727"/>
    </source>
</evidence>
<evidence type="ECO:0000313" key="6">
    <source>
        <dbReference type="EMBL" id="NIR76706.1"/>
    </source>
</evidence>
<dbReference type="PROSITE" id="PS00697">
    <property type="entry name" value="DNA_LIGASE_A1"/>
    <property type="match status" value="1"/>
</dbReference>
<dbReference type="InterPro" id="IPR050191">
    <property type="entry name" value="ATP-dep_DNA_ligase"/>
</dbReference>
<dbReference type="Pfam" id="PF01068">
    <property type="entry name" value="DNA_ligase_A_M"/>
    <property type="match status" value="1"/>
</dbReference>
<dbReference type="Gene3D" id="3.30.1490.70">
    <property type="match status" value="1"/>
</dbReference>
<dbReference type="InterPro" id="IPR016059">
    <property type="entry name" value="DNA_ligase_ATP-dep_CS"/>
</dbReference>
<evidence type="ECO:0000259" key="5">
    <source>
        <dbReference type="PROSITE" id="PS50160"/>
    </source>
</evidence>
<accession>A0AAE4ZD60</accession>
<dbReference type="PANTHER" id="PTHR45674">
    <property type="entry name" value="DNA LIGASE 1/3 FAMILY MEMBER"/>
    <property type="match status" value="1"/>
</dbReference>
<keyword evidence="3 6" id="KW-0436">Ligase</keyword>
<reference evidence="6 7" key="1">
    <citation type="submission" date="2020-01" db="EMBL/GenBank/DDBJ databases">
        <title>Genomes assembled from Gulf of Kutch pelagic sediment metagenomes.</title>
        <authorList>
            <person name="Chandrashekar M."/>
            <person name="Mahajan M.S."/>
            <person name="Dave K.J."/>
            <person name="Vatsa P."/>
            <person name="Nathani N.M."/>
        </authorList>
    </citation>
    <scope>NUCLEOTIDE SEQUENCE [LARGE SCALE GENOMIC DNA]</scope>
    <source>
        <strain evidence="6">KS3-K002</strain>
    </source>
</reference>
<evidence type="ECO:0000313" key="7">
    <source>
        <dbReference type="Proteomes" id="UP000702544"/>
    </source>
</evidence>
<dbReference type="EC" id="6.5.1.1" evidence="2"/>
<name>A0AAE4ZD60_9BACT</name>
<comment type="caution">
    <text evidence="6">The sequence shown here is derived from an EMBL/GenBank/DDBJ whole genome shotgun (WGS) entry which is preliminary data.</text>
</comment>
<dbReference type="InterPro" id="IPR014146">
    <property type="entry name" value="LigD_ligase_dom"/>
</dbReference>
<gene>
    <name evidence="6" type="ORF">GWO12_16635</name>
</gene>
<dbReference type="InterPro" id="IPR012309">
    <property type="entry name" value="DNA_ligase_ATP-dep_C"/>
</dbReference>
<dbReference type="PANTHER" id="PTHR45674:SF4">
    <property type="entry name" value="DNA LIGASE 1"/>
    <property type="match status" value="1"/>
</dbReference>
<dbReference type="CDD" id="cd07971">
    <property type="entry name" value="OBF_DNA_ligase_LigD"/>
    <property type="match status" value="1"/>
</dbReference>
<dbReference type="Pfam" id="PF04679">
    <property type="entry name" value="DNA_ligase_A_C"/>
    <property type="match status" value="1"/>
</dbReference>
<dbReference type="GO" id="GO:0003910">
    <property type="term" value="F:DNA ligase (ATP) activity"/>
    <property type="evidence" value="ECO:0007669"/>
    <property type="project" value="UniProtKB-EC"/>
</dbReference>
<dbReference type="EMBL" id="JAACAK010000142">
    <property type="protein sequence ID" value="NIR76706.1"/>
    <property type="molecule type" value="Genomic_DNA"/>
</dbReference>
<evidence type="ECO:0000256" key="4">
    <source>
        <dbReference type="ARBA" id="ARBA00034003"/>
    </source>
</evidence>
<dbReference type="GO" id="GO:0005524">
    <property type="term" value="F:ATP binding"/>
    <property type="evidence" value="ECO:0007669"/>
    <property type="project" value="InterPro"/>
</dbReference>
<dbReference type="GO" id="GO:0006281">
    <property type="term" value="P:DNA repair"/>
    <property type="evidence" value="ECO:0007669"/>
    <property type="project" value="InterPro"/>
</dbReference>
<feature type="domain" description="ATP-dependent DNA ligase family profile" evidence="5">
    <location>
        <begin position="95"/>
        <end position="185"/>
    </location>
</feature>
<dbReference type="GO" id="GO:0006310">
    <property type="term" value="P:DNA recombination"/>
    <property type="evidence" value="ECO:0007669"/>
    <property type="project" value="InterPro"/>
</dbReference>
<dbReference type="InterPro" id="IPR012310">
    <property type="entry name" value="DNA_ligase_ATP-dep_cent"/>
</dbReference>
<comment type="similarity">
    <text evidence="1">Belongs to the ATP-dependent DNA ligase family.</text>
</comment>
<organism evidence="6 7">
    <name type="scientific">Candidatus Kutchimonas denitrificans</name>
    <dbReference type="NCBI Taxonomy" id="3056748"/>
    <lineage>
        <taxon>Bacteria</taxon>
        <taxon>Pseudomonadati</taxon>
        <taxon>Gemmatimonadota</taxon>
        <taxon>Gemmatimonadia</taxon>
        <taxon>Candidatus Palauibacterales</taxon>
        <taxon>Candidatus Palauibacteraceae</taxon>
        <taxon>Candidatus Kutchimonas</taxon>
    </lineage>
</organism>
<dbReference type="AlphaFoldDB" id="A0AAE4ZD60"/>
<evidence type="ECO:0000256" key="3">
    <source>
        <dbReference type="ARBA" id="ARBA00022598"/>
    </source>
</evidence>
<dbReference type="PROSITE" id="PS50160">
    <property type="entry name" value="DNA_LIGASE_A3"/>
    <property type="match status" value="1"/>
</dbReference>
<dbReference type="NCBIfam" id="TIGR02779">
    <property type="entry name" value="NHEJ_ligase_lig"/>
    <property type="match status" value="1"/>
</dbReference>
<dbReference type="CDD" id="cd07906">
    <property type="entry name" value="Adenylation_DNA_ligase_LigD_LigC"/>
    <property type="match status" value="1"/>
</dbReference>
<dbReference type="Proteomes" id="UP000702544">
    <property type="component" value="Unassembled WGS sequence"/>
</dbReference>
<dbReference type="SUPFAM" id="SSF56091">
    <property type="entry name" value="DNA ligase/mRNA capping enzyme, catalytic domain"/>
    <property type="match status" value="1"/>
</dbReference>
<protein>
    <recommendedName>
        <fullName evidence="2">DNA ligase (ATP)</fullName>
        <ecNumber evidence="2">6.5.1.1</ecNumber>
    </recommendedName>
</protein>
<dbReference type="Gene3D" id="2.40.50.140">
    <property type="entry name" value="Nucleic acid-binding proteins"/>
    <property type="match status" value="1"/>
</dbReference>
<evidence type="ECO:0000256" key="1">
    <source>
        <dbReference type="ARBA" id="ARBA00007572"/>
    </source>
</evidence>
<comment type="catalytic activity">
    <reaction evidence="4">
        <text>ATP + (deoxyribonucleotide)n-3'-hydroxyl + 5'-phospho-(deoxyribonucleotide)m = (deoxyribonucleotide)n+m + AMP + diphosphate.</text>
        <dbReference type="EC" id="6.5.1.1"/>
    </reaction>
</comment>
<dbReference type="SUPFAM" id="SSF50249">
    <property type="entry name" value="Nucleic acid-binding proteins"/>
    <property type="match status" value="1"/>
</dbReference>
<dbReference type="Gene3D" id="3.30.470.30">
    <property type="entry name" value="DNA ligase/mRNA capping enzyme"/>
    <property type="match status" value="1"/>
</dbReference>